<sequence length="530" mass="59242">MSGTGGHCRSHAIHEQLWTYLRGMIERCLWGQEAFGGGFCGSGLPGGVESLDDNRTSSTAPWRGMRKGSLRTLGTIESLMILTEWHPRALHFPPTEATDELMLPLENEKSLLAAVVDDDPSRQPGGAGFGGKRLESWLEPAWRSDRMCWMLLSTAMGLGYELGVFDDIDELLKDDAITRPEYQEEVYRQRANRIKRLLLIYTSQLAGRLGWTSMAPEHLRKADPAVARRRPYPNDESTPGTALSSSFSNAFIYVPDLELDDQIIHCWAGISNAMHMGNEKLFRSRKHTTAIIQSGKYVDLLGEFSPLLRDWYKEFERFRLPQFLRHILTIEYEYVRIYINSLSLQAVVERCTNNAGNANGIVNGAQAAPHNASLSPQTILSYGKLPLGQLGGFTIHDQEYVREVVQGSRNLLRTVVDGLLPSGHLKHAPVRTYFRIISGAMFLLKTFALGAPRSDVKISIDLMDATVEGLRNCVVDDVHLGIRFADLLETLTSRLRNRFIQAPTMQKASDETPPLCKTVVKNKPVEMAAG</sequence>
<accession>A0A8H7NIU8</accession>
<name>A0A8H7NIU8_BIOOC</name>
<gene>
    <name evidence="1" type="ORF">IM811_007477</name>
</gene>
<dbReference type="Proteomes" id="UP000616885">
    <property type="component" value="Unassembled WGS sequence"/>
</dbReference>
<dbReference type="AlphaFoldDB" id="A0A8H7NIU8"/>
<dbReference type="PANTHER" id="PTHR31644">
    <property type="entry name" value="TRANSCRIPTIONAL ACTIVATOR ARO80-RELATED"/>
    <property type="match status" value="1"/>
</dbReference>
<dbReference type="GO" id="GO:0005634">
    <property type="term" value="C:nucleus"/>
    <property type="evidence" value="ECO:0007669"/>
    <property type="project" value="TreeGrafter"/>
</dbReference>
<dbReference type="EMBL" id="JADCTT010000002">
    <property type="protein sequence ID" value="KAF9756533.1"/>
    <property type="molecule type" value="Genomic_DNA"/>
</dbReference>
<dbReference type="PANTHER" id="PTHR31644:SF2">
    <property type="entry name" value="TRANSCRIPTIONAL ACTIVATOR ARO80-RELATED"/>
    <property type="match status" value="1"/>
</dbReference>
<dbReference type="GO" id="GO:0000981">
    <property type="term" value="F:DNA-binding transcription factor activity, RNA polymerase II-specific"/>
    <property type="evidence" value="ECO:0007669"/>
    <property type="project" value="TreeGrafter"/>
</dbReference>
<proteinExistence type="predicted"/>
<evidence type="ECO:0000313" key="2">
    <source>
        <dbReference type="Proteomes" id="UP000616885"/>
    </source>
</evidence>
<reference evidence="1" key="1">
    <citation type="submission" date="2020-10" db="EMBL/GenBank/DDBJ databases">
        <title>High-Quality Genome Resource of Clonostachys rosea strain S41 by Oxford Nanopore Long-Read Sequencing.</title>
        <authorList>
            <person name="Wang H."/>
        </authorList>
    </citation>
    <scope>NUCLEOTIDE SEQUENCE</scope>
    <source>
        <strain evidence="1">S41</strain>
    </source>
</reference>
<evidence type="ECO:0000313" key="1">
    <source>
        <dbReference type="EMBL" id="KAF9756533.1"/>
    </source>
</evidence>
<dbReference type="GO" id="GO:0009074">
    <property type="term" value="P:aromatic amino acid family catabolic process"/>
    <property type="evidence" value="ECO:0007669"/>
    <property type="project" value="TreeGrafter"/>
</dbReference>
<organism evidence="1 2">
    <name type="scientific">Bionectria ochroleuca</name>
    <name type="common">Gliocladium roseum</name>
    <dbReference type="NCBI Taxonomy" id="29856"/>
    <lineage>
        <taxon>Eukaryota</taxon>
        <taxon>Fungi</taxon>
        <taxon>Dikarya</taxon>
        <taxon>Ascomycota</taxon>
        <taxon>Pezizomycotina</taxon>
        <taxon>Sordariomycetes</taxon>
        <taxon>Hypocreomycetidae</taxon>
        <taxon>Hypocreales</taxon>
        <taxon>Bionectriaceae</taxon>
        <taxon>Clonostachys</taxon>
    </lineage>
</organism>
<comment type="caution">
    <text evidence="1">The sequence shown here is derived from an EMBL/GenBank/DDBJ whole genome shotgun (WGS) entry which is preliminary data.</text>
</comment>
<dbReference type="GO" id="GO:0045944">
    <property type="term" value="P:positive regulation of transcription by RNA polymerase II"/>
    <property type="evidence" value="ECO:0007669"/>
    <property type="project" value="TreeGrafter"/>
</dbReference>
<dbReference type="InterPro" id="IPR052780">
    <property type="entry name" value="AAA_Catabolism_Regulators"/>
</dbReference>
<protein>
    <submittedName>
        <fullName evidence="1">Uncharacterized protein</fullName>
    </submittedName>
</protein>